<name>A0A1F6WQT9_9BACT</name>
<dbReference type="PANTHER" id="PTHR28055">
    <property type="entry name" value="ALTERED INHERITANCE OF MITOCHONDRIA PROTEIN 41, MITOCHONDRIAL"/>
    <property type="match status" value="1"/>
</dbReference>
<evidence type="ECO:0000313" key="1">
    <source>
        <dbReference type="EMBL" id="OGI84220.1"/>
    </source>
</evidence>
<sequence length="152" mass="16880">MTDIHLGLKQALPDAMRAKDTNRLNVIRGLLTSFTNELVATGSTPQNTLDDILCGKVILRTIKQRQDAIEQFEKANRQDLADEDKIQLEILQEFAPEMASINEVKKIADSLKLSMGIEDKTKMGMLIGAVKKELGDRGDGALIKKVVEDLFI</sequence>
<dbReference type="Pfam" id="PF09424">
    <property type="entry name" value="YqeY"/>
    <property type="match status" value="1"/>
</dbReference>
<accession>A0A1F6WQT9</accession>
<protein>
    <recommendedName>
        <fullName evidence="3">Glutamyl-tRNA amidotransferase</fullName>
    </recommendedName>
</protein>
<dbReference type="Gene3D" id="1.10.10.410">
    <property type="match status" value="1"/>
</dbReference>
<comment type="caution">
    <text evidence="1">The sequence shown here is derived from an EMBL/GenBank/DDBJ whole genome shotgun (WGS) entry which is preliminary data.</text>
</comment>
<evidence type="ECO:0008006" key="3">
    <source>
        <dbReference type="Google" id="ProtNLM"/>
    </source>
</evidence>
<proteinExistence type="predicted"/>
<gene>
    <name evidence="1" type="ORF">A2903_00725</name>
</gene>
<organism evidence="1 2">
    <name type="scientific">Candidatus Nomurabacteria bacterium RIFCSPLOWO2_01_FULL_33_17</name>
    <dbReference type="NCBI Taxonomy" id="1801764"/>
    <lineage>
        <taxon>Bacteria</taxon>
        <taxon>Candidatus Nomuraibacteriota</taxon>
    </lineage>
</organism>
<dbReference type="Gene3D" id="1.10.1510.10">
    <property type="entry name" value="Uncharacterised protein YqeY/AIM41 PF09424, N-terminal domain"/>
    <property type="match status" value="1"/>
</dbReference>
<dbReference type="EMBL" id="MFUO01000006">
    <property type="protein sequence ID" value="OGI84220.1"/>
    <property type="molecule type" value="Genomic_DNA"/>
</dbReference>
<dbReference type="STRING" id="1801764.A2903_00725"/>
<dbReference type="GO" id="GO:0016884">
    <property type="term" value="F:carbon-nitrogen ligase activity, with glutamine as amido-N-donor"/>
    <property type="evidence" value="ECO:0007669"/>
    <property type="project" value="InterPro"/>
</dbReference>
<dbReference type="InterPro" id="IPR019004">
    <property type="entry name" value="YqeY/Aim41"/>
</dbReference>
<reference evidence="1 2" key="1">
    <citation type="journal article" date="2016" name="Nat. Commun.">
        <title>Thousands of microbial genomes shed light on interconnected biogeochemical processes in an aquifer system.</title>
        <authorList>
            <person name="Anantharaman K."/>
            <person name="Brown C.T."/>
            <person name="Hug L.A."/>
            <person name="Sharon I."/>
            <person name="Castelle C.J."/>
            <person name="Probst A.J."/>
            <person name="Thomas B.C."/>
            <person name="Singh A."/>
            <person name="Wilkins M.J."/>
            <person name="Karaoz U."/>
            <person name="Brodie E.L."/>
            <person name="Williams K.H."/>
            <person name="Hubbard S.S."/>
            <person name="Banfield J.F."/>
        </authorList>
    </citation>
    <scope>NUCLEOTIDE SEQUENCE [LARGE SCALE GENOMIC DNA]</scope>
</reference>
<dbReference type="InterPro" id="IPR042184">
    <property type="entry name" value="YqeY/Aim41_N"/>
</dbReference>
<dbReference type="AlphaFoldDB" id="A0A1F6WQT9"/>
<dbReference type="Proteomes" id="UP000178184">
    <property type="component" value="Unassembled WGS sequence"/>
</dbReference>
<dbReference type="SUPFAM" id="SSF89095">
    <property type="entry name" value="GatB/YqeY motif"/>
    <property type="match status" value="1"/>
</dbReference>
<dbReference type="PANTHER" id="PTHR28055:SF1">
    <property type="entry name" value="ALTERED INHERITANCE OF MITOCHONDRIA PROTEIN 41, MITOCHONDRIAL"/>
    <property type="match status" value="1"/>
</dbReference>
<evidence type="ECO:0000313" key="2">
    <source>
        <dbReference type="Proteomes" id="UP000178184"/>
    </source>
</evidence>
<dbReference type="InterPro" id="IPR003789">
    <property type="entry name" value="Asn/Gln_tRNA_amidoTrase-B-like"/>
</dbReference>
<dbReference type="InterPro" id="IPR023168">
    <property type="entry name" value="GatB_Yqey_C_2"/>
</dbReference>